<organism evidence="6 7">
    <name type="scientific">Aeromonas bivalvium</name>
    <dbReference type="NCBI Taxonomy" id="440079"/>
    <lineage>
        <taxon>Bacteria</taxon>
        <taxon>Pseudomonadati</taxon>
        <taxon>Pseudomonadota</taxon>
        <taxon>Gammaproteobacteria</taxon>
        <taxon>Aeromonadales</taxon>
        <taxon>Aeromonadaceae</taxon>
        <taxon>Aeromonas</taxon>
    </lineage>
</organism>
<dbReference type="RefSeq" id="WP_408791385.1">
    <property type="nucleotide sequence ID" value="NZ_JBGXBU010000007.1"/>
</dbReference>
<dbReference type="SUPFAM" id="SSF48452">
    <property type="entry name" value="TPR-like"/>
    <property type="match status" value="1"/>
</dbReference>
<dbReference type="Gene3D" id="3.30.70.270">
    <property type="match status" value="1"/>
</dbReference>
<evidence type="ECO:0000256" key="4">
    <source>
        <dbReference type="SAM" id="SignalP"/>
    </source>
</evidence>
<reference evidence="6 7" key="1">
    <citation type="submission" date="2024-09" db="EMBL/GenBank/DDBJ databases">
        <title>Aeromonas strains Genome sequencing and assembly.</title>
        <authorList>
            <person name="Hu X."/>
            <person name="Tang B."/>
        </authorList>
    </citation>
    <scope>NUCLEOTIDE SEQUENCE [LARGE SCALE GENOMIC DNA]</scope>
    <source>
        <strain evidence="6 7">NB23SCDHY001</strain>
    </source>
</reference>
<evidence type="ECO:0000313" key="7">
    <source>
        <dbReference type="Proteomes" id="UP001630969"/>
    </source>
</evidence>
<sequence>MYRYLLLLLCWLAQVQASPSLLQDAEWRAMRDPASYLAQLNAVSGQDMELFHARSLAKAAQGDYRSAQLDNARARTLAAAHQESTRLRDFELQQVALSLDTSAPDQALTLLARLKPALQDNPAQLAQWHALNGLAHYRTDQLQLAVAELRSAFLLKRQLNQQSKLAQLQCVQLLITLGDLYADIGLHQQAEDHYLDALQRNLRLDEPSSQALIKTGMARLYLDMGRPARARQLLDSQLANPALSPGRRATMLGYLAQALNAEGNGSAALRTLDQAEALYRQLGYPSPRHLLTTRAQALSGQGEQGQALALLGHAQTLDLAGQRLRADLLARQGNYPAAYRALQEHQADYRRRFNRTLSEHTAAFQAQMDLARSEGDNHRLVLENEQRRQQLVHQQRTRNYQLILVMLLLSALLLLGITTYRLHRSSRRLYRLATFDQLTGLANRHALLERIQRIWSRPGPLSLIIIDIDHFKQINDQHGHSAGDAAIARLGRLLGEWAPDRELIGRWGGEEFLVAIPLPATDCWHLAEALRKRVATEQQAGQAAMTISLGIASRESEAEALIPLIHRADMAMYQAKRQGRNQTVMAAAPRILAIRSLA</sequence>
<protein>
    <recommendedName>
        <fullName evidence="1">diguanylate cyclase</fullName>
        <ecNumber evidence="1">2.7.7.65</ecNumber>
    </recommendedName>
</protein>
<dbReference type="InterPro" id="IPR050469">
    <property type="entry name" value="Diguanylate_Cyclase"/>
</dbReference>
<dbReference type="Proteomes" id="UP001630969">
    <property type="component" value="Unassembled WGS sequence"/>
</dbReference>
<dbReference type="NCBIfam" id="TIGR00254">
    <property type="entry name" value="GGDEF"/>
    <property type="match status" value="1"/>
</dbReference>
<dbReference type="InterPro" id="IPR011990">
    <property type="entry name" value="TPR-like_helical_dom_sf"/>
</dbReference>
<evidence type="ECO:0000256" key="3">
    <source>
        <dbReference type="SAM" id="Phobius"/>
    </source>
</evidence>
<evidence type="ECO:0000256" key="2">
    <source>
        <dbReference type="ARBA" id="ARBA00034247"/>
    </source>
</evidence>
<dbReference type="Gene3D" id="1.25.40.10">
    <property type="entry name" value="Tetratricopeptide repeat domain"/>
    <property type="match status" value="1"/>
</dbReference>
<dbReference type="InterPro" id="IPR029787">
    <property type="entry name" value="Nucleotide_cyclase"/>
</dbReference>
<dbReference type="CDD" id="cd01949">
    <property type="entry name" value="GGDEF"/>
    <property type="match status" value="1"/>
</dbReference>
<feature type="chain" id="PRO_5046049369" description="diguanylate cyclase" evidence="4">
    <location>
        <begin position="18"/>
        <end position="598"/>
    </location>
</feature>
<dbReference type="InterPro" id="IPR000160">
    <property type="entry name" value="GGDEF_dom"/>
</dbReference>
<keyword evidence="3" id="KW-0812">Transmembrane</keyword>
<gene>
    <name evidence="6" type="ORF">ACEUDJ_15995</name>
</gene>
<dbReference type="EMBL" id="JBGXBU010000007">
    <property type="protein sequence ID" value="MFM4894351.1"/>
    <property type="molecule type" value="Genomic_DNA"/>
</dbReference>
<evidence type="ECO:0000259" key="5">
    <source>
        <dbReference type="PROSITE" id="PS50887"/>
    </source>
</evidence>
<proteinExistence type="predicted"/>
<keyword evidence="6" id="KW-0808">Transferase</keyword>
<comment type="catalytic activity">
    <reaction evidence="2">
        <text>2 GTP = 3',3'-c-di-GMP + 2 diphosphate</text>
        <dbReference type="Rhea" id="RHEA:24898"/>
        <dbReference type="ChEBI" id="CHEBI:33019"/>
        <dbReference type="ChEBI" id="CHEBI:37565"/>
        <dbReference type="ChEBI" id="CHEBI:58805"/>
        <dbReference type="EC" id="2.7.7.65"/>
    </reaction>
</comment>
<dbReference type="PANTHER" id="PTHR45138">
    <property type="entry name" value="REGULATORY COMPONENTS OF SENSORY TRANSDUCTION SYSTEM"/>
    <property type="match status" value="1"/>
</dbReference>
<feature type="transmembrane region" description="Helical" evidence="3">
    <location>
        <begin position="400"/>
        <end position="422"/>
    </location>
</feature>
<dbReference type="EC" id="2.7.7.65" evidence="1"/>
<keyword evidence="3" id="KW-1133">Transmembrane helix</keyword>
<keyword evidence="7" id="KW-1185">Reference proteome</keyword>
<dbReference type="GO" id="GO:0052621">
    <property type="term" value="F:diguanylate cyclase activity"/>
    <property type="evidence" value="ECO:0007669"/>
    <property type="project" value="UniProtKB-EC"/>
</dbReference>
<dbReference type="PANTHER" id="PTHR45138:SF9">
    <property type="entry name" value="DIGUANYLATE CYCLASE DGCM-RELATED"/>
    <property type="match status" value="1"/>
</dbReference>
<name>A0ABW9GX25_9GAMM</name>
<dbReference type="InterPro" id="IPR043128">
    <property type="entry name" value="Rev_trsase/Diguanyl_cyclase"/>
</dbReference>
<dbReference type="PROSITE" id="PS50887">
    <property type="entry name" value="GGDEF"/>
    <property type="match status" value="1"/>
</dbReference>
<dbReference type="Pfam" id="PF00990">
    <property type="entry name" value="GGDEF"/>
    <property type="match status" value="1"/>
</dbReference>
<keyword evidence="3" id="KW-0472">Membrane</keyword>
<dbReference type="SMART" id="SM00267">
    <property type="entry name" value="GGDEF"/>
    <property type="match status" value="1"/>
</dbReference>
<feature type="domain" description="GGDEF" evidence="5">
    <location>
        <begin position="459"/>
        <end position="588"/>
    </location>
</feature>
<keyword evidence="6" id="KW-0548">Nucleotidyltransferase</keyword>
<feature type="signal peptide" evidence="4">
    <location>
        <begin position="1"/>
        <end position="17"/>
    </location>
</feature>
<evidence type="ECO:0000256" key="1">
    <source>
        <dbReference type="ARBA" id="ARBA00012528"/>
    </source>
</evidence>
<evidence type="ECO:0000313" key="6">
    <source>
        <dbReference type="EMBL" id="MFM4894351.1"/>
    </source>
</evidence>
<keyword evidence="4" id="KW-0732">Signal</keyword>
<comment type="caution">
    <text evidence="6">The sequence shown here is derived from an EMBL/GenBank/DDBJ whole genome shotgun (WGS) entry which is preliminary data.</text>
</comment>
<dbReference type="SUPFAM" id="SSF55073">
    <property type="entry name" value="Nucleotide cyclase"/>
    <property type="match status" value="1"/>
</dbReference>
<dbReference type="GeneID" id="97221631"/>
<accession>A0ABW9GX25</accession>